<accession>V9Z9K5</accession>
<dbReference type="EMBL" id="KF602051">
    <property type="protein sequence ID" value="AHE40106.1"/>
    <property type="molecule type" value="Genomic_DNA"/>
</dbReference>
<geneLocation type="plasmid" evidence="1">
    <name>pFRL6</name>
</geneLocation>
<name>V9Z9K5_9ACTN</name>
<dbReference type="AlphaFoldDB" id="V9Z9K5"/>
<dbReference type="Pfam" id="PF08889">
    <property type="entry name" value="WbqC"/>
    <property type="match status" value="1"/>
</dbReference>
<sequence>MVRQHYGSSPHWPALAQALAPVLEAFATERTATVAQTSTRLLLDLLGWRGQILSSSDVPARPGRSQRLADLAAATGARVYLCGTGGMTYLDPAPFEAQDIAVLPFRPPATGIWSTSRRISALWALAAIGPQAVATRCRALATAPEAMLEA</sequence>
<reference evidence="1" key="1">
    <citation type="submission" date="2013-09" db="EMBL/GenBank/DDBJ databases">
        <title>Complete nucleotide sequence of Streptomyces linear plasmid pFRL6.</title>
        <authorList>
            <person name="Chen Z."/>
            <person name="Fang P."/>
            <person name="Qin Z."/>
        </authorList>
    </citation>
    <scope>NUCLEOTIDE SEQUENCE</scope>
    <source>
        <plasmid evidence="1">pFRL6</plasmid>
    </source>
</reference>
<keyword evidence="1" id="KW-0614">Plasmid</keyword>
<organism evidence="1">
    <name type="scientific">Streptomyces sp. F12</name>
    <dbReference type="NCBI Taxonomy" id="1436084"/>
    <lineage>
        <taxon>Bacteria</taxon>
        <taxon>Bacillati</taxon>
        <taxon>Actinomycetota</taxon>
        <taxon>Actinomycetes</taxon>
        <taxon>Kitasatosporales</taxon>
        <taxon>Streptomycetaceae</taxon>
        <taxon>Streptomyces</taxon>
    </lineage>
</organism>
<dbReference type="InterPro" id="IPR014985">
    <property type="entry name" value="WbqC"/>
</dbReference>
<gene>
    <name evidence="1" type="ORF">pFRL6_19</name>
</gene>
<protein>
    <submittedName>
        <fullName evidence="1">WbqC-like family protein</fullName>
    </submittedName>
</protein>
<evidence type="ECO:0000313" key="1">
    <source>
        <dbReference type="EMBL" id="AHE40106.1"/>
    </source>
</evidence>
<proteinExistence type="predicted"/>